<comment type="caution">
    <text evidence="8">The sequence shown here is derived from an EMBL/GenBank/DDBJ whole genome shotgun (WGS) entry which is preliminary data.</text>
</comment>
<keyword evidence="4" id="KW-0449">Lipoprotein</keyword>
<dbReference type="RefSeq" id="WP_245507713.1">
    <property type="nucleotide sequence ID" value="NZ_BAABEI010000012.1"/>
</dbReference>
<dbReference type="InterPro" id="IPR005184">
    <property type="entry name" value="DUF306_Meta_HslJ"/>
</dbReference>
<protein>
    <submittedName>
        <fullName evidence="8">Heat shock protein HslJ</fullName>
    </submittedName>
</protein>
<dbReference type="InterPro" id="IPR018660">
    <property type="entry name" value="MliC"/>
</dbReference>
<evidence type="ECO:0000256" key="2">
    <source>
        <dbReference type="ARBA" id="ARBA00023136"/>
    </source>
</evidence>
<evidence type="ECO:0000256" key="4">
    <source>
        <dbReference type="ARBA" id="ARBA00023288"/>
    </source>
</evidence>
<keyword evidence="9" id="KW-1185">Reference proteome</keyword>
<keyword evidence="2" id="KW-0472">Membrane</keyword>
<proteinExistence type="predicted"/>
<dbReference type="PANTHER" id="PTHR35535">
    <property type="entry name" value="HEAT SHOCK PROTEIN HSLJ"/>
    <property type="match status" value="1"/>
</dbReference>
<dbReference type="Gene3D" id="2.40.128.270">
    <property type="match status" value="1"/>
</dbReference>
<evidence type="ECO:0000259" key="7">
    <source>
        <dbReference type="Pfam" id="PF09864"/>
    </source>
</evidence>
<feature type="signal peptide" evidence="5">
    <location>
        <begin position="1"/>
        <end position="23"/>
    </location>
</feature>
<dbReference type="Pfam" id="PF09864">
    <property type="entry name" value="MliC"/>
    <property type="match status" value="1"/>
</dbReference>
<dbReference type="PANTHER" id="PTHR35535:SF1">
    <property type="entry name" value="HEAT SHOCK PROTEIN HSLJ"/>
    <property type="match status" value="1"/>
</dbReference>
<name>A0A4R2CWG6_SHIGR</name>
<reference evidence="8 9" key="1">
    <citation type="submission" date="2019-03" db="EMBL/GenBank/DDBJ databases">
        <title>Genomic Encyclopedia of Type Strains, Phase IV (KMG-IV): sequencing the most valuable type-strain genomes for metagenomic binning, comparative biology and taxonomic classification.</title>
        <authorList>
            <person name="Goeker M."/>
        </authorList>
    </citation>
    <scope>NUCLEOTIDE SEQUENCE [LARGE SCALE GENOMIC DNA]</scope>
    <source>
        <strain evidence="8 9">DSM 18401</strain>
    </source>
</reference>
<gene>
    <name evidence="8" type="ORF">EV665_10777</name>
</gene>
<evidence type="ECO:0000256" key="3">
    <source>
        <dbReference type="ARBA" id="ARBA00023139"/>
    </source>
</evidence>
<evidence type="ECO:0000256" key="5">
    <source>
        <dbReference type="SAM" id="SignalP"/>
    </source>
</evidence>
<evidence type="ECO:0000256" key="1">
    <source>
        <dbReference type="ARBA" id="ARBA00022729"/>
    </source>
</evidence>
<keyword evidence="3" id="KW-0564">Palmitate</keyword>
<dbReference type="Pfam" id="PF03724">
    <property type="entry name" value="META"/>
    <property type="match status" value="1"/>
</dbReference>
<evidence type="ECO:0000259" key="6">
    <source>
        <dbReference type="Pfam" id="PF03724"/>
    </source>
</evidence>
<dbReference type="InterPro" id="IPR036328">
    <property type="entry name" value="MliC_sf"/>
</dbReference>
<evidence type="ECO:0000313" key="8">
    <source>
        <dbReference type="EMBL" id="TCN45245.1"/>
    </source>
</evidence>
<accession>A0A4R2CWG6</accession>
<evidence type="ECO:0000313" key="9">
    <source>
        <dbReference type="Proteomes" id="UP000295351"/>
    </source>
</evidence>
<dbReference type="SUPFAM" id="SSF141488">
    <property type="entry name" value="YdhA-like"/>
    <property type="match status" value="1"/>
</dbReference>
<feature type="chain" id="PRO_5020604428" evidence="5">
    <location>
        <begin position="24"/>
        <end position="238"/>
    </location>
</feature>
<sequence length="238" mass="25247">MHRRLRVWTLACLAFMAAAPAYADEPVPGGLGGTWLAEDIGGNGVIDDLQTTLEIKPDGSYGGNGGCNTYRGKLKVQNGNIAFAPAAATRKMCAPAIMDQEQKFFDALGTVTSWKLENGILHLTGKEGAPAIRLAGLKNNTDIVIRLPGPEQSVARETINYQCDAEQRVVVEYINAGANSLAVLRIAEETVIAANVLSASGAKYAGGQYEWWTKGDEATLYDLTGGENAPGVSCRKTG</sequence>
<dbReference type="InterPro" id="IPR038670">
    <property type="entry name" value="HslJ-like_sf"/>
</dbReference>
<dbReference type="Proteomes" id="UP000295351">
    <property type="component" value="Unassembled WGS sequence"/>
</dbReference>
<dbReference type="InterPro" id="IPR053147">
    <property type="entry name" value="Hsp_HslJ-like"/>
</dbReference>
<dbReference type="Gene3D" id="2.40.128.200">
    <property type="match status" value="1"/>
</dbReference>
<keyword evidence="8" id="KW-0346">Stress response</keyword>
<dbReference type="AlphaFoldDB" id="A0A4R2CWG6"/>
<organism evidence="8 9">
    <name type="scientific">Shinella granuli</name>
    <dbReference type="NCBI Taxonomy" id="323621"/>
    <lineage>
        <taxon>Bacteria</taxon>
        <taxon>Pseudomonadati</taxon>
        <taxon>Pseudomonadota</taxon>
        <taxon>Alphaproteobacteria</taxon>
        <taxon>Hyphomicrobiales</taxon>
        <taxon>Rhizobiaceae</taxon>
        <taxon>Shinella</taxon>
    </lineage>
</organism>
<keyword evidence="1 5" id="KW-0732">Signal</keyword>
<feature type="domain" description="C-type lysozyme inhibitor" evidence="7">
    <location>
        <begin position="161"/>
        <end position="225"/>
    </location>
</feature>
<dbReference type="EMBL" id="SLVX01000007">
    <property type="protein sequence ID" value="TCN45245.1"/>
    <property type="molecule type" value="Genomic_DNA"/>
</dbReference>
<feature type="domain" description="DUF306" evidence="6">
    <location>
        <begin position="32"/>
        <end position="133"/>
    </location>
</feature>